<keyword evidence="1" id="KW-0812">Transmembrane</keyword>
<sequence>MIEEIATVVAVHPHGVEVSCFSKSACGQCRQNSTCGTGLVSQALPGRDHRFVIATGLVLQPGQQVRIGIPEHSLITGALLIYLLPLLFLLTAGMLTGLAGLSEGATIVGAFAGGGAGFWLASRLARRRGSSDQPVILDTLIPLAGRAD</sequence>
<dbReference type="EMBL" id="SODO01000005">
    <property type="protein sequence ID" value="TDW59396.1"/>
    <property type="molecule type" value="Genomic_DNA"/>
</dbReference>
<gene>
    <name evidence="2" type="ORF">B6S09_08495</name>
    <name evidence="3" type="ORF">LY04_01647</name>
</gene>
<dbReference type="PANTHER" id="PTHR35867:SF1">
    <property type="entry name" value="PROTEIN RSEC"/>
    <property type="match status" value="1"/>
</dbReference>
<dbReference type="OrthoDB" id="9795854at2"/>
<feature type="transmembrane region" description="Helical" evidence="1">
    <location>
        <begin position="74"/>
        <end position="98"/>
    </location>
</feature>
<feature type="transmembrane region" description="Helical" evidence="1">
    <location>
        <begin position="104"/>
        <end position="121"/>
    </location>
</feature>
<dbReference type="EMBL" id="NQJF01000006">
    <property type="protein sequence ID" value="OYD24652.1"/>
    <property type="molecule type" value="Genomic_DNA"/>
</dbReference>
<dbReference type="Pfam" id="PF04246">
    <property type="entry name" value="RseC_MucC"/>
    <property type="match status" value="1"/>
</dbReference>
<evidence type="ECO:0000313" key="4">
    <source>
        <dbReference type="Proteomes" id="UP000243640"/>
    </source>
</evidence>
<organism evidence="2 4">
    <name type="scientific">Oceanimonas baumannii</name>
    <dbReference type="NCBI Taxonomy" id="129578"/>
    <lineage>
        <taxon>Bacteria</taxon>
        <taxon>Pseudomonadati</taxon>
        <taxon>Pseudomonadota</taxon>
        <taxon>Gammaproteobacteria</taxon>
        <taxon>Aeromonadales</taxon>
        <taxon>Aeromonadaceae</taxon>
        <taxon>Oceanimonas</taxon>
    </lineage>
</organism>
<evidence type="ECO:0000313" key="3">
    <source>
        <dbReference type="EMBL" id="TDW59396.1"/>
    </source>
</evidence>
<reference evidence="2 4" key="1">
    <citation type="submission" date="2017-08" db="EMBL/GenBank/DDBJ databases">
        <title>Draft Genome Sequence of the Marine Bacterium Oceanimonas baumannii ATCC 700832.</title>
        <authorList>
            <person name="Mcclelland W.D."/>
            <person name="Brennan M.A."/>
            <person name="Trachtenberg A.M."/>
            <person name="Maclea K.S."/>
        </authorList>
    </citation>
    <scope>NUCLEOTIDE SEQUENCE [LARGE SCALE GENOMIC DNA]</scope>
    <source>
        <strain evidence="2 4">ATCC 700832</strain>
    </source>
</reference>
<proteinExistence type="predicted"/>
<dbReference type="InterPro" id="IPR007359">
    <property type="entry name" value="SigmaE_reg_RseC_MucC"/>
</dbReference>
<dbReference type="PANTHER" id="PTHR35867">
    <property type="entry name" value="PROTEIN RSEC"/>
    <property type="match status" value="1"/>
</dbReference>
<dbReference type="Proteomes" id="UP000243640">
    <property type="component" value="Unassembled WGS sequence"/>
</dbReference>
<dbReference type="AlphaFoldDB" id="A0A235CJE9"/>
<evidence type="ECO:0000256" key="1">
    <source>
        <dbReference type="SAM" id="Phobius"/>
    </source>
</evidence>
<evidence type="ECO:0000313" key="2">
    <source>
        <dbReference type="EMBL" id="OYD24652.1"/>
    </source>
</evidence>
<evidence type="ECO:0000313" key="5">
    <source>
        <dbReference type="Proteomes" id="UP000295058"/>
    </source>
</evidence>
<reference evidence="3 5" key="2">
    <citation type="submission" date="2019-03" db="EMBL/GenBank/DDBJ databases">
        <title>Genomic Encyclopedia of Archaeal and Bacterial Type Strains, Phase II (KMG-II): from individual species to whole genera.</title>
        <authorList>
            <person name="Goeker M."/>
        </authorList>
    </citation>
    <scope>NUCLEOTIDE SEQUENCE [LARGE SCALE GENOMIC DNA]</scope>
    <source>
        <strain evidence="3 5">DSM 15594</strain>
    </source>
</reference>
<dbReference type="Proteomes" id="UP000295058">
    <property type="component" value="Unassembled WGS sequence"/>
</dbReference>
<keyword evidence="5" id="KW-1185">Reference proteome</keyword>
<keyword evidence="1" id="KW-1133">Transmembrane helix</keyword>
<name>A0A235CJE9_9GAMM</name>
<accession>A0A235CJE9</accession>
<dbReference type="PIRSF" id="PIRSF004923">
    <property type="entry name" value="RseC"/>
    <property type="match status" value="1"/>
</dbReference>
<protein>
    <submittedName>
        <fullName evidence="3">RseC/MucC-like positive regulator of sigma(E)</fullName>
    </submittedName>
</protein>
<dbReference type="RefSeq" id="WP_094278069.1">
    <property type="nucleotide sequence ID" value="NZ_JBLWZI010000005.1"/>
</dbReference>
<keyword evidence="1" id="KW-0472">Membrane</keyword>
<dbReference type="InterPro" id="IPR026268">
    <property type="entry name" value="RseC"/>
</dbReference>
<comment type="caution">
    <text evidence="2">The sequence shown here is derived from an EMBL/GenBank/DDBJ whole genome shotgun (WGS) entry which is preliminary data.</text>
</comment>